<dbReference type="AlphaFoldDB" id="A0A1H6ZTS9"/>
<feature type="compositionally biased region" description="Acidic residues" evidence="1">
    <location>
        <begin position="30"/>
        <end position="48"/>
    </location>
</feature>
<dbReference type="RefSeq" id="WP_232521341.1">
    <property type="nucleotide sequence ID" value="NZ_BOPI01000007.1"/>
</dbReference>
<dbReference type="EMBL" id="FNYV01000005">
    <property type="protein sequence ID" value="SEJ53112.1"/>
    <property type="molecule type" value="Genomic_DNA"/>
</dbReference>
<name>A0A1H6ZTS9_9ACTN</name>
<keyword evidence="3" id="KW-1185">Reference proteome</keyword>
<protein>
    <submittedName>
        <fullName evidence="2">Uncharacterized protein</fullName>
    </submittedName>
</protein>
<evidence type="ECO:0000313" key="2">
    <source>
        <dbReference type="EMBL" id="SEJ53112.1"/>
    </source>
</evidence>
<accession>A0A1H6ZTS9</accession>
<evidence type="ECO:0000313" key="3">
    <source>
        <dbReference type="Proteomes" id="UP000198707"/>
    </source>
</evidence>
<feature type="compositionally biased region" description="Acidic residues" evidence="1">
    <location>
        <begin position="57"/>
        <end position="69"/>
    </location>
</feature>
<feature type="region of interest" description="Disordered" evidence="1">
    <location>
        <begin position="1"/>
        <end position="78"/>
    </location>
</feature>
<sequence>MLAAAGDLLAPPPEEPEPPDEPLPEPAGAEPDDEVFELGEPEDDDSDLLVELPEPASEPDEPDEPDEPEVLAARESVR</sequence>
<organism evidence="2 3">
    <name type="scientific">Micromonospora phaseoli</name>
    <dbReference type="NCBI Taxonomy" id="1144548"/>
    <lineage>
        <taxon>Bacteria</taxon>
        <taxon>Bacillati</taxon>
        <taxon>Actinomycetota</taxon>
        <taxon>Actinomycetes</taxon>
        <taxon>Micromonosporales</taxon>
        <taxon>Micromonosporaceae</taxon>
        <taxon>Micromonospora</taxon>
    </lineage>
</organism>
<dbReference type="Proteomes" id="UP000198707">
    <property type="component" value="Unassembled WGS sequence"/>
</dbReference>
<feature type="compositionally biased region" description="Acidic residues" evidence="1">
    <location>
        <begin position="14"/>
        <end position="23"/>
    </location>
</feature>
<gene>
    <name evidence="2" type="ORF">SAMN05443287_105116</name>
</gene>
<evidence type="ECO:0000256" key="1">
    <source>
        <dbReference type="SAM" id="MobiDB-lite"/>
    </source>
</evidence>
<reference evidence="3" key="1">
    <citation type="submission" date="2016-10" db="EMBL/GenBank/DDBJ databases">
        <authorList>
            <person name="Varghese N."/>
            <person name="Submissions S."/>
        </authorList>
    </citation>
    <scope>NUCLEOTIDE SEQUENCE [LARGE SCALE GENOMIC DNA]</scope>
    <source>
        <strain evidence="3">CGMCC 4.7038</strain>
    </source>
</reference>
<proteinExistence type="predicted"/>